<dbReference type="Pfam" id="PF21588">
    <property type="entry name" value="AP5B1_middle"/>
    <property type="match status" value="2"/>
</dbReference>
<dbReference type="InterPro" id="IPR048981">
    <property type="entry name" value="AP5B1_C"/>
</dbReference>
<feature type="domain" description="AP5B1 middle" evidence="1">
    <location>
        <begin position="430"/>
        <end position="598"/>
    </location>
</feature>
<dbReference type="AlphaFoldDB" id="A0A7I8IXY6"/>
<dbReference type="PANTHER" id="PTHR34033:SF1">
    <property type="entry name" value="AP-5 COMPLEX SUBUNIT BETA-1"/>
    <property type="match status" value="1"/>
</dbReference>
<feature type="domain" description="AP5B1 middle" evidence="1">
    <location>
        <begin position="196"/>
        <end position="352"/>
    </location>
</feature>
<accession>A0A7I8IXY6</accession>
<dbReference type="PANTHER" id="PTHR34033">
    <property type="entry name" value="AP-5 COMPLEX SUBUNIT BETA-1"/>
    <property type="match status" value="1"/>
</dbReference>
<evidence type="ECO:0000313" key="3">
    <source>
        <dbReference type="EMBL" id="CAA2623158.1"/>
    </source>
</evidence>
<dbReference type="EMBL" id="CACRZD030000007">
    <property type="protein sequence ID" value="CAA6662718.1"/>
    <property type="molecule type" value="Genomic_DNA"/>
</dbReference>
<dbReference type="InterPro" id="IPR038741">
    <property type="entry name" value="AP5B1"/>
</dbReference>
<protein>
    <submittedName>
        <fullName evidence="3">Uncharacterized protein</fullName>
    </submittedName>
</protein>
<evidence type="ECO:0000259" key="1">
    <source>
        <dbReference type="Pfam" id="PF21588"/>
    </source>
</evidence>
<dbReference type="Proteomes" id="UP001189122">
    <property type="component" value="Unassembled WGS sequence"/>
</dbReference>
<reference evidence="3 4" key="1">
    <citation type="submission" date="2019-12" db="EMBL/GenBank/DDBJ databases">
        <authorList>
            <person name="Scholz U."/>
            <person name="Mascher M."/>
            <person name="Fiebig A."/>
        </authorList>
    </citation>
    <scope>NUCLEOTIDE SEQUENCE</scope>
</reference>
<organism evidence="3">
    <name type="scientific">Spirodela intermedia</name>
    <name type="common">Intermediate duckweed</name>
    <dbReference type="NCBI Taxonomy" id="51605"/>
    <lineage>
        <taxon>Eukaryota</taxon>
        <taxon>Viridiplantae</taxon>
        <taxon>Streptophyta</taxon>
        <taxon>Embryophyta</taxon>
        <taxon>Tracheophyta</taxon>
        <taxon>Spermatophyta</taxon>
        <taxon>Magnoliopsida</taxon>
        <taxon>Liliopsida</taxon>
        <taxon>Araceae</taxon>
        <taxon>Lemnoideae</taxon>
        <taxon>Spirodela</taxon>
    </lineage>
</organism>
<dbReference type="InterPro" id="IPR048979">
    <property type="entry name" value="AP5B1_middle"/>
</dbReference>
<proteinExistence type="predicted"/>
<dbReference type="GO" id="GO:0016197">
    <property type="term" value="P:endosomal transport"/>
    <property type="evidence" value="ECO:0007669"/>
    <property type="project" value="InterPro"/>
</dbReference>
<evidence type="ECO:0000313" key="4">
    <source>
        <dbReference type="Proteomes" id="UP001189122"/>
    </source>
</evidence>
<gene>
    <name evidence="3" type="ORF">SI7747_07009103</name>
</gene>
<feature type="domain" description="AP5B1 C-terminal" evidence="2">
    <location>
        <begin position="979"/>
        <end position="1025"/>
    </location>
</feature>
<evidence type="ECO:0000259" key="2">
    <source>
        <dbReference type="Pfam" id="PF21590"/>
    </source>
</evidence>
<dbReference type="GO" id="GO:0030119">
    <property type="term" value="C:AP-type membrane coat adaptor complex"/>
    <property type="evidence" value="ECO:0007669"/>
    <property type="project" value="TreeGrafter"/>
</dbReference>
<dbReference type="EMBL" id="LR743594">
    <property type="protein sequence ID" value="CAA2623158.1"/>
    <property type="molecule type" value="Genomic_DNA"/>
</dbReference>
<dbReference type="Pfam" id="PF21590">
    <property type="entry name" value="AP5B1_C"/>
    <property type="match status" value="1"/>
</dbReference>
<keyword evidence="4" id="KW-1185">Reference proteome</keyword>
<name>A0A7I8IXY6_SPIIN</name>
<sequence>MEKSSSLKQSSLLQSLSQSLISTLEWEALVEDFQSGDPSRQFQWLSQHPTPLSLLDLALASLLRRDFPLKPLVILFLEEFGHLLVRSPPEDAAHALSALAEALRIVVQSPADSAPTAYALKEQMMVAVTSIAITIDGLDYAPRQLEAVWRFSSLYIVCPPYDGDPVHLGSVGAIQCPVYLNSVARNNQDLSDDNLRDIRRVMSFLLERPLILTPLAIAEMVFMLTRVVKTLEAQMSGAAALLKVQFSGLLYSYDPMLCHVVLMLYSHFSDAFSGDEREIARRLTLLPKEAQQPLVYRLLALHWLLGIASRPPDKKNLLISLAPSFYPSLFDPLALKAAKLDVLALIAVLLDSSSGKNDKGKDEEGKKADEIAFSPMKLFQACLVCVSAFRWLPPWSTETLVVFRTLHKFLTGAVSRPDSDDSTVLHLMESTNFCSLQSTLVDMVVEHPGLVPVVAAFVDRLKSSRIHRLLGERLLQTFDESLLPKLEMDLRISVYFSILERIAENDKIPPRRLLQFLLKFMVFLVDKHGPDSGLRLWSKGSKVLRICRTVMMNHHSSRIFNVLSHLLSFTSQCYPDLEVRDSARIYLRMLVCIPGKKLRHLLNPGEQLTGVTPSPHPGFFYQAPTPSSSWKKTLSASSCIHLERAIPLLLKQSWSLTIPNLDAKVNGPSSLEVIRDAPPIPDPTEEAEENLARISLTQEPLRMVDSKVAEILDILRRHFGSIPDFRHMKGLKIEIPCSLRFDAGILASGERAGPPALYAVVLTFSSTAKYGPIPPCRVPFLLGESPANPRAMVLVEKPSDPRTRRSSVVVELEPREPMPGLIDVTVQANAEDGQLISGRLESIPVGIEDIPRYYSDLFNALWEACSSSSNTARETFPLKGARGVAAVNGTGSVKLLDTAAASLIATVECHLAPFVVGFTGASLADALKSGGGALADAFWQDDHDGGSGGSAVPVLQLGYLAGEDDADTAAERFQEADLGSLLVLIFLPPRFHLLLKMEVSEPSTLVRIRTDHWPCLAYIDEFLESLFLGI</sequence>